<reference evidence="2 3" key="1">
    <citation type="submission" date="2024-02" db="EMBL/GenBank/DDBJ databases">
        <authorList>
            <person name="Vignale AGUSTIN F."/>
            <person name="Sosa J E."/>
            <person name="Modenutti C."/>
        </authorList>
    </citation>
    <scope>NUCLEOTIDE SEQUENCE [LARGE SCALE GENOMIC DNA]</scope>
</reference>
<feature type="compositionally biased region" description="Polar residues" evidence="1">
    <location>
        <begin position="146"/>
        <end position="169"/>
    </location>
</feature>
<feature type="region of interest" description="Disordered" evidence="1">
    <location>
        <begin position="95"/>
        <end position="169"/>
    </location>
</feature>
<protein>
    <submittedName>
        <fullName evidence="2">Uncharacterized protein</fullName>
    </submittedName>
</protein>
<accession>A0ABC8UAQ8</accession>
<sequence>MFYGVRLMALEDMCILILGNYSKPYHTSGQGAILPATWKCSEEFFAHQIKMRDPLKLGSISSVTKSSDFATSAPVVSMVSTEPPQPPPFITLIAVPSPTPSSSSSYSNKNYNNRPLLPKSIGNTNATPKPDHQCQASSLPLKATAITPSEYQSQPKNKPNTITSPLLFK</sequence>
<dbReference type="EMBL" id="CAUOFW020007336">
    <property type="protein sequence ID" value="CAK9178838.1"/>
    <property type="molecule type" value="Genomic_DNA"/>
</dbReference>
<name>A0ABC8UAQ8_9AQUA</name>
<comment type="caution">
    <text evidence="2">The sequence shown here is derived from an EMBL/GenBank/DDBJ whole genome shotgun (WGS) entry which is preliminary data.</text>
</comment>
<gene>
    <name evidence="2" type="ORF">ILEXP_LOCUS48766</name>
</gene>
<feature type="compositionally biased region" description="Low complexity" evidence="1">
    <location>
        <begin position="100"/>
        <end position="115"/>
    </location>
</feature>
<dbReference type="AlphaFoldDB" id="A0ABC8UAQ8"/>
<evidence type="ECO:0000256" key="1">
    <source>
        <dbReference type="SAM" id="MobiDB-lite"/>
    </source>
</evidence>
<evidence type="ECO:0000313" key="3">
    <source>
        <dbReference type="Proteomes" id="UP001642360"/>
    </source>
</evidence>
<dbReference type="Proteomes" id="UP001642360">
    <property type="component" value="Unassembled WGS sequence"/>
</dbReference>
<organism evidence="2 3">
    <name type="scientific">Ilex paraguariensis</name>
    <name type="common">yerba mate</name>
    <dbReference type="NCBI Taxonomy" id="185542"/>
    <lineage>
        <taxon>Eukaryota</taxon>
        <taxon>Viridiplantae</taxon>
        <taxon>Streptophyta</taxon>
        <taxon>Embryophyta</taxon>
        <taxon>Tracheophyta</taxon>
        <taxon>Spermatophyta</taxon>
        <taxon>Magnoliopsida</taxon>
        <taxon>eudicotyledons</taxon>
        <taxon>Gunneridae</taxon>
        <taxon>Pentapetalae</taxon>
        <taxon>asterids</taxon>
        <taxon>campanulids</taxon>
        <taxon>Aquifoliales</taxon>
        <taxon>Aquifoliaceae</taxon>
        <taxon>Ilex</taxon>
    </lineage>
</organism>
<evidence type="ECO:0000313" key="2">
    <source>
        <dbReference type="EMBL" id="CAK9178838.1"/>
    </source>
</evidence>
<keyword evidence="3" id="KW-1185">Reference proteome</keyword>
<proteinExistence type="predicted"/>